<proteinExistence type="predicted"/>
<evidence type="ECO:0000256" key="2">
    <source>
        <dbReference type="SAM" id="MobiDB-lite"/>
    </source>
</evidence>
<evidence type="ECO:0000256" key="1">
    <source>
        <dbReference type="PROSITE-ProRule" id="PRU00175"/>
    </source>
</evidence>
<evidence type="ECO:0000313" key="5">
    <source>
        <dbReference type="EMBL" id="CAE0457538.1"/>
    </source>
</evidence>
<dbReference type="EMBL" id="HBIO01003477">
    <property type="protein sequence ID" value="CAE0457538.1"/>
    <property type="molecule type" value="Transcribed_RNA"/>
</dbReference>
<dbReference type="SUPFAM" id="SSF57850">
    <property type="entry name" value="RING/U-box"/>
    <property type="match status" value="1"/>
</dbReference>
<protein>
    <recommendedName>
        <fullName evidence="4">RING-type domain-containing protein</fullName>
    </recommendedName>
</protein>
<keyword evidence="1" id="KW-0862">Zinc</keyword>
<feature type="transmembrane region" description="Helical" evidence="3">
    <location>
        <begin position="6"/>
        <end position="25"/>
    </location>
</feature>
<dbReference type="GO" id="GO:0008270">
    <property type="term" value="F:zinc ion binding"/>
    <property type="evidence" value="ECO:0007669"/>
    <property type="project" value="UniProtKB-KW"/>
</dbReference>
<organism evidence="5">
    <name type="scientific">Chaetoceros debilis</name>
    <dbReference type="NCBI Taxonomy" id="122233"/>
    <lineage>
        <taxon>Eukaryota</taxon>
        <taxon>Sar</taxon>
        <taxon>Stramenopiles</taxon>
        <taxon>Ochrophyta</taxon>
        <taxon>Bacillariophyta</taxon>
        <taxon>Coscinodiscophyceae</taxon>
        <taxon>Chaetocerotophycidae</taxon>
        <taxon>Chaetocerotales</taxon>
        <taxon>Chaetocerotaceae</taxon>
        <taxon>Chaetoceros</taxon>
    </lineage>
</organism>
<sequence length="265" mass="29895">MEERVLAIVIISFGCVGVFVLVVICNQQRKLFQKDVDQPPIDQIHVSISMSLASSSHGLQLEYDQDQNEVDVESVLSTSFRWESTDNEKRQRMVIVDSIIRKKAEGTCNNIHLPHEEILETRKDDRNNISLKDTSTSPVKDMLALWTKSRRVGTDSEISPGRMNLTSTDTDDSDKSESGLDPASGSTDPPLYSAKACPICRENYEVGDDICWSKNVKCTHAYHTECVLEWLLHNDECCLCKENFLICSENFEDDAIEGVHHEPNS</sequence>
<keyword evidence="3" id="KW-0472">Membrane</keyword>
<reference evidence="5" key="1">
    <citation type="submission" date="2021-01" db="EMBL/GenBank/DDBJ databases">
        <authorList>
            <person name="Corre E."/>
            <person name="Pelletier E."/>
            <person name="Niang G."/>
            <person name="Scheremetjew M."/>
            <person name="Finn R."/>
            <person name="Kale V."/>
            <person name="Holt S."/>
            <person name="Cochrane G."/>
            <person name="Meng A."/>
            <person name="Brown T."/>
            <person name="Cohen L."/>
        </authorList>
    </citation>
    <scope>NUCLEOTIDE SEQUENCE</scope>
    <source>
        <strain evidence="5">MM31A-1</strain>
    </source>
</reference>
<dbReference type="AlphaFoldDB" id="A0A7S3PW28"/>
<accession>A0A7S3PW28</accession>
<dbReference type="Gene3D" id="3.30.40.10">
    <property type="entry name" value="Zinc/RING finger domain, C3HC4 (zinc finger)"/>
    <property type="match status" value="1"/>
</dbReference>
<gene>
    <name evidence="5" type="ORF">CDEB00056_LOCUS2379</name>
</gene>
<dbReference type="PROSITE" id="PS50089">
    <property type="entry name" value="ZF_RING_2"/>
    <property type="match status" value="1"/>
</dbReference>
<dbReference type="PROSITE" id="PS51257">
    <property type="entry name" value="PROKAR_LIPOPROTEIN"/>
    <property type="match status" value="1"/>
</dbReference>
<keyword evidence="1" id="KW-0863">Zinc-finger</keyword>
<keyword evidence="3" id="KW-1133">Transmembrane helix</keyword>
<feature type="domain" description="RING-type" evidence="4">
    <location>
        <begin position="197"/>
        <end position="241"/>
    </location>
</feature>
<keyword evidence="3" id="KW-0812">Transmembrane</keyword>
<keyword evidence="1" id="KW-0479">Metal-binding</keyword>
<evidence type="ECO:0000256" key="3">
    <source>
        <dbReference type="SAM" id="Phobius"/>
    </source>
</evidence>
<evidence type="ECO:0000259" key="4">
    <source>
        <dbReference type="PROSITE" id="PS50089"/>
    </source>
</evidence>
<feature type="region of interest" description="Disordered" evidence="2">
    <location>
        <begin position="154"/>
        <end position="189"/>
    </location>
</feature>
<dbReference type="InterPro" id="IPR013083">
    <property type="entry name" value="Znf_RING/FYVE/PHD"/>
</dbReference>
<dbReference type="InterPro" id="IPR001841">
    <property type="entry name" value="Znf_RING"/>
</dbReference>
<name>A0A7S3PW28_9STRA</name>
<dbReference type="Pfam" id="PF13639">
    <property type="entry name" value="zf-RING_2"/>
    <property type="match status" value="1"/>
</dbReference>